<organism evidence="7">
    <name type="scientific">marine metagenome</name>
    <dbReference type="NCBI Taxonomy" id="408172"/>
    <lineage>
        <taxon>unclassified sequences</taxon>
        <taxon>metagenomes</taxon>
        <taxon>ecological metagenomes</taxon>
    </lineage>
</organism>
<feature type="transmembrane region" description="Helical" evidence="5">
    <location>
        <begin position="104"/>
        <end position="126"/>
    </location>
</feature>
<keyword evidence="3 5" id="KW-1133">Transmembrane helix</keyword>
<sequence>MIKRMLRASMLDAHVYEEVESDSSAIVQAALVVVVVAVAKGVATLSVTGNILGIAFGIIAGLLSWAIWAFITYLVGTKLLKTEETESSWGELARVTGFAQSPGLLFVVAIVPIVGTWIIGIASLWQLVAMVVGIRQALDYTSTLRAIGVVLIGFVVVIPLQVILYAVLA</sequence>
<name>A0A382GH52_9ZZZZ</name>
<dbReference type="AlphaFoldDB" id="A0A382GH52"/>
<evidence type="ECO:0000256" key="2">
    <source>
        <dbReference type="ARBA" id="ARBA00022692"/>
    </source>
</evidence>
<evidence type="ECO:0000259" key="6">
    <source>
        <dbReference type="Pfam" id="PF04893"/>
    </source>
</evidence>
<feature type="transmembrane region" description="Helical" evidence="5">
    <location>
        <begin position="146"/>
        <end position="168"/>
    </location>
</feature>
<dbReference type="Pfam" id="PF04893">
    <property type="entry name" value="Yip1"/>
    <property type="match status" value="1"/>
</dbReference>
<evidence type="ECO:0000313" key="7">
    <source>
        <dbReference type="EMBL" id="SVB74024.1"/>
    </source>
</evidence>
<dbReference type="GO" id="GO:0016020">
    <property type="term" value="C:membrane"/>
    <property type="evidence" value="ECO:0007669"/>
    <property type="project" value="UniProtKB-SubCell"/>
</dbReference>
<comment type="subcellular location">
    <subcellularLocation>
        <location evidence="1">Membrane</location>
        <topology evidence="1">Multi-pass membrane protein</topology>
    </subcellularLocation>
</comment>
<evidence type="ECO:0000256" key="4">
    <source>
        <dbReference type="ARBA" id="ARBA00023136"/>
    </source>
</evidence>
<evidence type="ECO:0000256" key="1">
    <source>
        <dbReference type="ARBA" id="ARBA00004141"/>
    </source>
</evidence>
<gene>
    <name evidence="7" type="ORF">METZ01_LOCUS226878</name>
</gene>
<feature type="transmembrane region" description="Helical" evidence="5">
    <location>
        <begin position="51"/>
        <end position="75"/>
    </location>
</feature>
<evidence type="ECO:0000256" key="3">
    <source>
        <dbReference type="ARBA" id="ARBA00022989"/>
    </source>
</evidence>
<accession>A0A382GH52</accession>
<keyword evidence="2 5" id="KW-0812">Transmembrane</keyword>
<keyword evidence="4 5" id="KW-0472">Membrane</keyword>
<evidence type="ECO:0000256" key="5">
    <source>
        <dbReference type="SAM" id="Phobius"/>
    </source>
</evidence>
<dbReference type="InterPro" id="IPR006977">
    <property type="entry name" value="Yip1_dom"/>
</dbReference>
<feature type="domain" description="Yip1" evidence="6">
    <location>
        <begin position="27"/>
        <end position="159"/>
    </location>
</feature>
<reference evidence="7" key="1">
    <citation type="submission" date="2018-05" db="EMBL/GenBank/DDBJ databases">
        <authorList>
            <person name="Lanie J.A."/>
            <person name="Ng W.-L."/>
            <person name="Kazmierczak K.M."/>
            <person name="Andrzejewski T.M."/>
            <person name="Davidsen T.M."/>
            <person name="Wayne K.J."/>
            <person name="Tettelin H."/>
            <person name="Glass J.I."/>
            <person name="Rusch D."/>
            <person name="Podicherti R."/>
            <person name="Tsui H.-C.T."/>
            <person name="Winkler M.E."/>
        </authorList>
    </citation>
    <scope>NUCLEOTIDE SEQUENCE</scope>
</reference>
<dbReference type="EMBL" id="UINC01055305">
    <property type="protein sequence ID" value="SVB74024.1"/>
    <property type="molecule type" value="Genomic_DNA"/>
</dbReference>
<protein>
    <recommendedName>
        <fullName evidence="6">Yip1 domain-containing protein</fullName>
    </recommendedName>
</protein>
<proteinExistence type="predicted"/>